<evidence type="ECO:0000313" key="4">
    <source>
        <dbReference type="Proteomes" id="UP001334501"/>
    </source>
</evidence>
<feature type="region of interest" description="Disordered" evidence="1">
    <location>
        <begin position="1"/>
        <end position="54"/>
    </location>
</feature>
<proteinExistence type="predicted"/>
<dbReference type="Gene3D" id="2.60.120.380">
    <property type="match status" value="1"/>
</dbReference>
<protein>
    <submittedName>
        <fullName evidence="3">PPC domain-containing protein</fullName>
    </submittedName>
</protein>
<organism evidence="3 4">
    <name type="scientific">Lysobacter zhanggongensis</name>
    <dbReference type="NCBI Taxonomy" id="1774951"/>
    <lineage>
        <taxon>Bacteria</taxon>
        <taxon>Pseudomonadati</taxon>
        <taxon>Pseudomonadota</taxon>
        <taxon>Gammaproteobacteria</taxon>
        <taxon>Lysobacterales</taxon>
        <taxon>Lysobacteraceae</taxon>
        <taxon>Lysobacter</taxon>
    </lineage>
</organism>
<dbReference type="InterPro" id="IPR007280">
    <property type="entry name" value="Peptidase_C_arc/bac"/>
</dbReference>
<accession>A0ABU7YQ08</accession>
<gene>
    <name evidence="3" type="ORF">SNE33_06990</name>
</gene>
<feature type="domain" description="Peptidase C-terminal archaeal/bacterial" evidence="2">
    <location>
        <begin position="56"/>
        <end position="125"/>
    </location>
</feature>
<dbReference type="EMBL" id="JAXGFO010000028">
    <property type="protein sequence ID" value="MEG3157633.1"/>
    <property type="molecule type" value="Genomic_DNA"/>
</dbReference>
<reference evidence="3 4" key="1">
    <citation type="journal article" date="2017" name="Curr. Microbiol.">
        <title>Lysobacter zhanggongensis sp. nov. Isolated from a Pit Mud.</title>
        <authorList>
            <person name="Zhang X.F."/>
            <person name="Wang H.H."/>
            <person name="Sun X.Y."/>
            <person name="Pan C.M."/>
        </authorList>
    </citation>
    <scope>NUCLEOTIDE SEQUENCE [LARGE SCALE GENOMIC DNA]</scope>
    <source>
        <strain evidence="3 4">ZGLJ7-1</strain>
    </source>
</reference>
<name>A0ABU7YQ08_9GAMM</name>
<comment type="caution">
    <text evidence="3">The sequence shown here is derived from an EMBL/GenBank/DDBJ whole genome shotgun (WGS) entry which is preliminary data.</text>
</comment>
<dbReference type="Proteomes" id="UP001334501">
    <property type="component" value="Unassembled WGS sequence"/>
</dbReference>
<keyword evidence="4" id="KW-1185">Reference proteome</keyword>
<evidence type="ECO:0000256" key="1">
    <source>
        <dbReference type="SAM" id="MobiDB-lite"/>
    </source>
</evidence>
<dbReference type="Pfam" id="PF04151">
    <property type="entry name" value="PPC"/>
    <property type="match status" value="1"/>
</dbReference>
<evidence type="ECO:0000313" key="3">
    <source>
        <dbReference type="EMBL" id="MEG3157633.1"/>
    </source>
</evidence>
<sequence length="140" mass="14832">MTACRSAAKARAPADPPRRGHRGDRRGQPRPAQGGGRRRRCNRPPVQGSLSGGAGDSLLFRIEVADGARLLNVMSHGGSGKVSVYVSSGEPPAGDAYEFRSSRPGNSETVRVRNPAAATYYIRVVGETAFDGLTLQARVD</sequence>
<feature type="compositionally biased region" description="Low complexity" evidence="1">
    <location>
        <begin position="1"/>
        <end position="13"/>
    </location>
</feature>
<evidence type="ECO:0000259" key="2">
    <source>
        <dbReference type="Pfam" id="PF04151"/>
    </source>
</evidence>